<dbReference type="RefSeq" id="WP_139193993.1">
    <property type="nucleotide sequence ID" value="NZ_FOCO01000015.1"/>
</dbReference>
<evidence type="ECO:0000313" key="1">
    <source>
        <dbReference type="EMBL" id="SEN47616.1"/>
    </source>
</evidence>
<sequence length="98" mass="10372">MAHPKNHRLTTSTLCRHTGAPCHAGIGLITRLSAAMAQIDGVRLDFTLSGQADLADCSRDCTVAWHATAAEIWFKGDINSAAAPAAFGRIEALGTRLQ</sequence>
<dbReference type="STRING" id="1077947.SAMN05216227_101514"/>
<protein>
    <submittedName>
        <fullName evidence="1">Uncharacterized protein</fullName>
    </submittedName>
</protein>
<dbReference type="Proteomes" id="UP000183002">
    <property type="component" value="Unassembled WGS sequence"/>
</dbReference>
<keyword evidence="2" id="KW-1185">Reference proteome</keyword>
<dbReference type="OrthoDB" id="8364077at2"/>
<dbReference type="EMBL" id="FOCO01000015">
    <property type="protein sequence ID" value="SEN47616.1"/>
    <property type="molecule type" value="Genomic_DNA"/>
</dbReference>
<reference evidence="1 2" key="1">
    <citation type="submission" date="2016-10" db="EMBL/GenBank/DDBJ databases">
        <authorList>
            <person name="de Groot N.N."/>
        </authorList>
    </citation>
    <scope>NUCLEOTIDE SEQUENCE [LARGE SCALE GENOMIC DNA]</scope>
    <source>
        <strain evidence="1 2">CGMCC 1.10836</strain>
    </source>
</reference>
<accession>A0A1H8GUI2</accession>
<name>A0A1H8GUI2_9RHOB</name>
<evidence type="ECO:0000313" key="2">
    <source>
        <dbReference type="Proteomes" id="UP000183002"/>
    </source>
</evidence>
<organism evidence="1 2">
    <name type="scientific">Pseudorhodobacter antarcticus</name>
    <dbReference type="NCBI Taxonomy" id="1077947"/>
    <lineage>
        <taxon>Bacteria</taxon>
        <taxon>Pseudomonadati</taxon>
        <taxon>Pseudomonadota</taxon>
        <taxon>Alphaproteobacteria</taxon>
        <taxon>Rhodobacterales</taxon>
        <taxon>Paracoccaceae</taxon>
        <taxon>Pseudorhodobacter</taxon>
    </lineage>
</organism>
<dbReference type="AlphaFoldDB" id="A0A1H8GUI2"/>
<proteinExistence type="predicted"/>
<gene>
    <name evidence="1" type="ORF">SAMN05216227_101514</name>
</gene>